<comment type="caution">
    <text evidence="1">The sequence shown here is derived from an EMBL/GenBank/DDBJ whole genome shotgun (WGS) entry which is preliminary data.</text>
</comment>
<keyword evidence="2" id="KW-1185">Reference proteome</keyword>
<evidence type="ECO:0000313" key="1">
    <source>
        <dbReference type="EMBL" id="GIE70711.1"/>
    </source>
</evidence>
<proteinExistence type="predicted"/>
<sequence length="119" mass="13176">MASDLLIMAALLVGGSALGAAGWRMERAARAAHEPLDPEGPAMPLQRYRLRIYDGQYEVLHENNFVVDVDLDSPMRNGILDRQLTSLVQLAQIANEPMDRPVMKVCDYATGKPLLDWVA</sequence>
<dbReference type="EMBL" id="BOMS01000110">
    <property type="protein sequence ID" value="GIE70711.1"/>
    <property type="molecule type" value="Genomic_DNA"/>
</dbReference>
<reference evidence="1 2" key="1">
    <citation type="submission" date="2021-01" db="EMBL/GenBank/DDBJ databases">
        <title>Whole genome shotgun sequence of Actinoplanes palleronii NBRC 14916.</title>
        <authorList>
            <person name="Komaki H."/>
            <person name="Tamura T."/>
        </authorList>
    </citation>
    <scope>NUCLEOTIDE SEQUENCE [LARGE SCALE GENOMIC DNA]</scope>
    <source>
        <strain evidence="1 2">NBRC 14916</strain>
    </source>
</reference>
<organism evidence="1 2">
    <name type="scientific">Actinoplanes palleronii</name>
    <dbReference type="NCBI Taxonomy" id="113570"/>
    <lineage>
        <taxon>Bacteria</taxon>
        <taxon>Bacillati</taxon>
        <taxon>Actinomycetota</taxon>
        <taxon>Actinomycetes</taxon>
        <taxon>Micromonosporales</taxon>
        <taxon>Micromonosporaceae</taxon>
        <taxon>Actinoplanes</taxon>
    </lineage>
</organism>
<evidence type="ECO:0000313" key="2">
    <source>
        <dbReference type="Proteomes" id="UP000624709"/>
    </source>
</evidence>
<gene>
    <name evidence="1" type="ORF">Apa02nite_068190</name>
</gene>
<accession>A0ABQ4BJ63</accession>
<dbReference type="Proteomes" id="UP000624709">
    <property type="component" value="Unassembled WGS sequence"/>
</dbReference>
<name>A0ABQ4BJ63_9ACTN</name>
<protein>
    <submittedName>
        <fullName evidence="1">Uncharacterized protein</fullName>
    </submittedName>
</protein>
<dbReference type="RefSeq" id="WP_203828712.1">
    <property type="nucleotide sequence ID" value="NZ_BAAATY010000018.1"/>
</dbReference>